<evidence type="ECO:0000313" key="1">
    <source>
        <dbReference type="EMBL" id="KIM47690.1"/>
    </source>
</evidence>
<protein>
    <submittedName>
        <fullName evidence="1">Uncharacterized protein</fullName>
    </submittedName>
</protein>
<accession>A0A0C3CG20</accession>
<reference evidence="1 2" key="1">
    <citation type="submission" date="2014-04" db="EMBL/GenBank/DDBJ databases">
        <authorList>
            <consortium name="DOE Joint Genome Institute"/>
            <person name="Kuo A."/>
            <person name="Gay G."/>
            <person name="Dore J."/>
            <person name="Kohler A."/>
            <person name="Nagy L.G."/>
            <person name="Floudas D."/>
            <person name="Copeland A."/>
            <person name="Barry K.W."/>
            <person name="Cichocki N."/>
            <person name="Veneault-Fourrey C."/>
            <person name="LaButti K."/>
            <person name="Lindquist E.A."/>
            <person name="Lipzen A."/>
            <person name="Lundell T."/>
            <person name="Morin E."/>
            <person name="Murat C."/>
            <person name="Sun H."/>
            <person name="Tunlid A."/>
            <person name="Henrissat B."/>
            <person name="Grigoriev I.V."/>
            <person name="Hibbett D.S."/>
            <person name="Martin F."/>
            <person name="Nordberg H.P."/>
            <person name="Cantor M.N."/>
            <person name="Hua S.X."/>
        </authorList>
    </citation>
    <scope>NUCLEOTIDE SEQUENCE [LARGE SCALE GENOMIC DNA]</scope>
    <source>
        <strain evidence="2">h7</strain>
    </source>
</reference>
<dbReference type="AlphaFoldDB" id="A0A0C3CG20"/>
<dbReference type="HOGENOM" id="CLU_2015550_0_0_1"/>
<dbReference type="Proteomes" id="UP000053424">
    <property type="component" value="Unassembled WGS sequence"/>
</dbReference>
<dbReference type="EMBL" id="KN831769">
    <property type="protein sequence ID" value="KIM47690.1"/>
    <property type="molecule type" value="Genomic_DNA"/>
</dbReference>
<sequence>MFLNQEKSRHQPQYFPRAFGWLSVSQKYLLNFRKPLGFQELMSVIPLFPMDAGKRWFYCTHNPLESRRLLQLLFGVQTYPSTKARIRLLFWPQLDVFKSGNPSHDKDLASQIQSPYFDAEEKI</sequence>
<name>A0A0C3CG20_HEBCY</name>
<organism evidence="1 2">
    <name type="scientific">Hebeloma cylindrosporum</name>
    <dbReference type="NCBI Taxonomy" id="76867"/>
    <lineage>
        <taxon>Eukaryota</taxon>
        <taxon>Fungi</taxon>
        <taxon>Dikarya</taxon>
        <taxon>Basidiomycota</taxon>
        <taxon>Agaricomycotina</taxon>
        <taxon>Agaricomycetes</taxon>
        <taxon>Agaricomycetidae</taxon>
        <taxon>Agaricales</taxon>
        <taxon>Agaricineae</taxon>
        <taxon>Hymenogastraceae</taxon>
        <taxon>Hebeloma</taxon>
    </lineage>
</organism>
<reference evidence="2" key="2">
    <citation type="submission" date="2015-01" db="EMBL/GenBank/DDBJ databases">
        <title>Evolutionary Origins and Diversification of the Mycorrhizal Mutualists.</title>
        <authorList>
            <consortium name="DOE Joint Genome Institute"/>
            <consortium name="Mycorrhizal Genomics Consortium"/>
            <person name="Kohler A."/>
            <person name="Kuo A."/>
            <person name="Nagy L.G."/>
            <person name="Floudas D."/>
            <person name="Copeland A."/>
            <person name="Barry K.W."/>
            <person name="Cichocki N."/>
            <person name="Veneault-Fourrey C."/>
            <person name="LaButti K."/>
            <person name="Lindquist E.A."/>
            <person name="Lipzen A."/>
            <person name="Lundell T."/>
            <person name="Morin E."/>
            <person name="Murat C."/>
            <person name="Riley R."/>
            <person name="Ohm R."/>
            <person name="Sun H."/>
            <person name="Tunlid A."/>
            <person name="Henrissat B."/>
            <person name="Grigoriev I.V."/>
            <person name="Hibbett D.S."/>
            <person name="Martin F."/>
        </authorList>
    </citation>
    <scope>NUCLEOTIDE SEQUENCE [LARGE SCALE GENOMIC DNA]</scope>
    <source>
        <strain evidence="2">h7</strain>
    </source>
</reference>
<proteinExistence type="predicted"/>
<keyword evidence="2" id="KW-1185">Reference proteome</keyword>
<gene>
    <name evidence="1" type="ORF">M413DRAFT_207065</name>
</gene>
<evidence type="ECO:0000313" key="2">
    <source>
        <dbReference type="Proteomes" id="UP000053424"/>
    </source>
</evidence>